<dbReference type="SUPFAM" id="SSF52821">
    <property type="entry name" value="Rhodanese/Cell cycle control phosphatase"/>
    <property type="match status" value="2"/>
</dbReference>
<dbReference type="PROSITE" id="PS50206">
    <property type="entry name" value="RHODANESE_3"/>
    <property type="match status" value="2"/>
</dbReference>
<dbReference type="PANTHER" id="PTHR43084:SF1">
    <property type="entry name" value="PERSULFIDE DIOXYGENASE ETHE1, MITOCHONDRIAL"/>
    <property type="match status" value="1"/>
</dbReference>
<dbReference type="InterPro" id="IPR001763">
    <property type="entry name" value="Rhodanese-like_dom"/>
</dbReference>
<dbReference type="SMART" id="SM00450">
    <property type="entry name" value="RHOD"/>
    <property type="match status" value="2"/>
</dbReference>
<dbReference type="GO" id="GO:0050313">
    <property type="term" value="F:sulfur dioxygenase activity"/>
    <property type="evidence" value="ECO:0007669"/>
    <property type="project" value="InterPro"/>
</dbReference>
<dbReference type="SMART" id="SM00849">
    <property type="entry name" value="Lactamase_B"/>
    <property type="match status" value="1"/>
</dbReference>
<dbReference type="InterPro" id="IPR044528">
    <property type="entry name" value="POD-like_MBL-fold"/>
</dbReference>
<feature type="domain" description="Rhodanese" evidence="2">
    <location>
        <begin position="380"/>
        <end position="467"/>
    </location>
</feature>
<proteinExistence type="predicted"/>
<feature type="domain" description="Rhodanese" evidence="2">
    <location>
        <begin position="274"/>
        <end position="365"/>
    </location>
</feature>
<dbReference type="EC" id="2.8.1.1" evidence="3"/>
<dbReference type="Pfam" id="PF00753">
    <property type="entry name" value="Lactamase_B"/>
    <property type="match status" value="1"/>
</dbReference>
<comment type="caution">
    <text evidence="3">The sequence shown here is derived from an EMBL/GenBank/DDBJ whole genome shotgun (WGS) entry which is preliminary data.</text>
</comment>
<dbReference type="FunFam" id="3.60.15.10:FF:000030">
    <property type="entry name" value="Metallo-beta-lactamase family protein"/>
    <property type="match status" value="1"/>
</dbReference>
<evidence type="ECO:0000256" key="1">
    <source>
        <dbReference type="ARBA" id="ARBA00022723"/>
    </source>
</evidence>
<evidence type="ECO:0000313" key="3">
    <source>
        <dbReference type="EMBL" id="MBA2116813.1"/>
    </source>
</evidence>
<keyword evidence="3" id="KW-0808">Transferase</keyword>
<dbReference type="PANTHER" id="PTHR43084">
    <property type="entry name" value="PERSULFIDE DIOXYGENASE ETHE1"/>
    <property type="match status" value="1"/>
</dbReference>
<dbReference type="GO" id="GO:0004792">
    <property type="term" value="F:thiosulfate-cyanide sulfurtransferase activity"/>
    <property type="evidence" value="ECO:0007669"/>
    <property type="project" value="UniProtKB-EC"/>
</dbReference>
<dbReference type="InterPro" id="IPR036873">
    <property type="entry name" value="Rhodanese-like_dom_sf"/>
</dbReference>
<dbReference type="Gene3D" id="3.60.15.10">
    <property type="entry name" value="Ribonuclease Z/Hydroxyacylglutathione hydrolase-like"/>
    <property type="match status" value="1"/>
</dbReference>
<dbReference type="SUPFAM" id="SSF56281">
    <property type="entry name" value="Metallo-hydrolase/oxidoreductase"/>
    <property type="match status" value="1"/>
</dbReference>
<dbReference type="GO" id="GO:0070813">
    <property type="term" value="P:hydrogen sulfide metabolic process"/>
    <property type="evidence" value="ECO:0007669"/>
    <property type="project" value="TreeGrafter"/>
</dbReference>
<dbReference type="FunFam" id="3.40.250.10:FF:000049">
    <property type="entry name" value="Phage shock protein E"/>
    <property type="match status" value="1"/>
</dbReference>
<dbReference type="InterPro" id="IPR036866">
    <property type="entry name" value="RibonucZ/Hydroxyglut_hydro"/>
</dbReference>
<dbReference type="CDD" id="cd07724">
    <property type="entry name" value="POD-like_MBL-fold"/>
    <property type="match status" value="1"/>
</dbReference>
<keyword evidence="4" id="KW-1185">Reference proteome</keyword>
<evidence type="ECO:0000259" key="2">
    <source>
        <dbReference type="PROSITE" id="PS50206"/>
    </source>
</evidence>
<reference evidence="3 4" key="1">
    <citation type="submission" date="2020-05" db="EMBL/GenBank/DDBJ databases">
        <title>Bremerella alba sp. nov., a novel planctomycete isolated from the surface of the macroalga Fucus spiralis.</title>
        <authorList>
            <person name="Godinho O."/>
            <person name="Botelho R."/>
            <person name="Albuquerque L."/>
            <person name="Wiegand S."/>
            <person name="Da Costa M.S."/>
            <person name="Lobo-Da-Cunha A."/>
            <person name="Jogler C."/>
            <person name="Lage O.M."/>
        </authorList>
    </citation>
    <scope>NUCLEOTIDE SEQUENCE [LARGE SCALE GENOMIC DNA]</scope>
    <source>
        <strain evidence="3 4">FF15</strain>
    </source>
</reference>
<sequence>MLFHQRFVPGLAIASYIVGDEKSGEAAVIDPTRDVDDFIEFAKEHGLHIRHIIETHVHADFVSGALELKARLNDQATLYCSGYGGENWTQSFADQHVKVGDSVKMGDLRFEFQHVPGHTPEHIAITLFDTSRSNDTPWLMFSGDFLFVGDVGRPDLLGEEEKKELAHQLYESCFQRLTELPDITEVFPAHGAGSLCGKAIGSRRSSTVGYERRFNPSLQELPEKQWVDRLLNEMPLSPPYFKRMKKVNRDGPAIVGVELPGQQRISAQQLFERTCEECLVVDVRSKEAFAAAHIPDAINIPLGDNLPTWAGWVLPYDRPILLVSDNPADVKSVTTNLLRVGFDDVQGHLQEGIGAWETSGYPLAMLNTLSVHELEKKHKEEKQLTVLDVRTDKEWNEGHIEGAVHIHGGTLQESLGEIAKDKPVAVVCGSGYRASIASSFLQRAGFERVSNVIGGMSAWKSAKFPMV</sequence>
<name>A0A7V9A8Z6_9BACT</name>
<accession>A0A7V9A8Z6</accession>
<dbReference type="EMBL" id="JABRWO010000011">
    <property type="protein sequence ID" value="MBA2116813.1"/>
    <property type="molecule type" value="Genomic_DNA"/>
</dbReference>
<dbReference type="InterPro" id="IPR001279">
    <property type="entry name" value="Metallo-B-lactamas"/>
</dbReference>
<protein>
    <submittedName>
        <fullName evidence="3">Thiosulfate sulfurtransferase GlpE</fullName>
        <ecNumber evidence="3">2.8.1.1</ecNumber>
    </submittedName>
</protein>
<dbReference type="Proteomes" id="UP000551616">
    <property type="component" value="Unassembled WGS sequence"/>
</dbReference>
<dbReference type="GO" id="GO:0046872">
    <property type="term" value="F:metal ion binding"/>
    <property type="evidence" value="ECO:0007669"/>
    <property type="project" value="UniProtKB-KW"/>
</dbReference>
<dbReference type="RefSeq" id="WP_207398206.1">
    <property type="nucleotide sequence ID" value="NZ_JABRWO010000011.1"/>
</dbReference>
<dbReference type="Gene3D" id="3.40.250.10">
    <property type="entry name" value="Rhodanese-like domain"/>
    <property type="match status" value="2"/>
</dbReference>
<dbReference type="CDD" id="cd00158">
    <property type="entry name" value="RHOD"/>
    <property type="match status" value="1"/>
</dbReference>
<dbReference type="AlphaFoldDB" id="A0A7V9A8Z6"/>
<dbReference type="GO" id="GO:0006749">
    <property type="term" value="P:glutathione metabolic process"/>
    <property type="evidence" value="ECO:0007669"/>
    <property type="project" value="InterPro"/>
</dbReference>
<dbReference type="Pfam" id="PF00581">
    <property type="entry name" value="Rhodanese"/>
    <property type="match status" value="2"/>
</dbReference>
<organism evidence="3 4">
    <name type="scientific">Bremerella alba</name>
    <dbReference type="NCBI Taxonomy" id="980252"/>
    <lineage>
        <taxon>Bacteria</taxon>
        <taxon>Pseudomonadati</taxon>
        <taxon>Planctomycetota</taxon>
        <taxon>Planctomycetia</taxon>
        <taxon>Pirellulales</taxon>
        <taxon>Pirellulaceae</taxon>
        <taxon>Bremerella</taxon>
    </lineage>
</organism>
<keyword evidence="1" id="KW-0479">Metal-binding</keyword>
<evidence type="ECO:0000313" key="4">
    <source>
        <dbReference type="Proteomes" id="UP000551616"/>
    </source>
</evidence>
<gene>
    <name evidence="3" type="primary">glpE_2</name>
    <name evidence="3" type="ORF">HOV93_40050</name>
</gene>
<dbReference type="InterPro" id="IPR051682">
    <property type="entry name" value="Mito_Persulfide_Diox"/>
</dbReference>